<comment type="caution">
    <text evidence="6">The sequence shown here is derived from an EMBL/GenBank/DDBJ whole genome shotgun (WGS) entry which is preliminary data.</text>
</comment>
<dbReference type="SUPFAM" id="SSF51905">
    <property type="entry name" value="FAD/NAD(P)-binding domain"/>
    <property type="match status" value="1"/>
</dbReference>
<dbReference type="RefSeq" id="WP_269926852.1">
    <property type="nucleotide sequence ID" value="NZ_JAMKBJ010000009.1"/>
</dbReference>
<evidence type="ECO:0000256" key="4">
    <source>
        <dbReference type="ARBA" id="ARBA00023002"/>
    </source>
</evidence>
<dbReference type="PRINTS" id="PR00469">
    <property type="entry name" value="PNDRDTASEII"/>
</dbReference>
<keyword evidence="7" id="KW-1185">Reference proteome</keyword>
<dbReference type="Pfam" id="PF07992">
    <property type="entry name" value="Pyr_redox_2"/>
    <property type="match status" value="1"/>
</dbReference>
<evidence type="ECO:0000313" key="6">
    <source>
        <dbReference type="EMBL" id="MCZ8537783.1"/>
    </source>
</evidence>
<dbReference type="InterPro" id="IPR023753">
    <property type="entry name" value="FAD/NAD-binding_dom"/>
</dbReference>
<comment type="cofactor">
    <cofactor evidence="1">
        <name>FAD</name>
        <dbReference type="ChEBI" id="CHEBI:57692"/>
    </cofactor>
</comment>
<evidence type="ECO:0000256" key="1">
    <source>
        <dbReference type="ARBA" id="ARBA00001974"/>
    </source>
</evidence>
<name>A0A9X3REV0_9BACL</name>
<organism evidence="6 7">
    <name type="scientific">Paenisporosarcina quisquiliarum</name>
    <dbReference type="NCBI Taxonomy" id="365346"/>
    <lineage>
        <taxon>Bacteria</taxon>
        <taxon>Bacillati</taxon>
        <taxon>Bacillota</taxon>
        <taxon>Bacilli</taxon>
        <taxon>Bacillales</taxon>
        <taxon>Caryophanaceae</taxon>
        <taxon>Paenisporosarcina</taxon>
    </lineage>
</organism>
<reference evidence="6" key="1">
    <citation type="submission" date="2022-05" db="EMBL/GenBank/DDBJ databases">
        <authorList>
            <person name="Colautti A."/>
            <person name="Iacumin L."/>
        </authorList>
    </citation>
    <scope>NUCLEOTIDE SEQUENCE</scope>
    <source>
        <strain evidence="6">SK 55</strain>
    </source>
</reference>
<comment type="subunit">
    <text evidence="2">Homodimer.</text>
</comment>
<evidence type="ECO:0000259" key="5">
    <source>
        <dbReference type="Pfam" id="PF07992"/>
    </source>
</evidence>
<evidence type="ECO:0000256" key="3">
    <source>
        <dbReference type="ARBA" id="ARBA00022630"/>
    </source>
</evidence>
<evidence type="ECO:0000256" key="2">
    <source>
        <dbReference type="ARBA" id="ARBA00011738"/>
    </source>
</evidence>
<accession>A0A9X3REV0</accession>
<dbReference type="InterPro" id="IPR050097">
    <property type="entry name" value="Ferredoxin-NADP_redctase_2"/>
</dbReference>
<gene>
    <name evidence="6" type="ORF">M9R32_11370</name>
</gene>
<dbReference type="Gene3D" id="3.50.50.60">
    <property type="entry name" value="FAD/NAD(P)-binding domain"/>
    <property type="match status" value="2"/>
</dbReference>
<dbReference type="PRINTS" id="PR00368">
    <property type="entry name" value="FADPNR"/>
</dbReference>
<dbReference type="AlphaFoldDB" id="A0A9X3REV0"/>
<dbReference type="Proteomes" id="UP001152173">
    <property type="component" value="Unassembled WGS sequence"/>
</dbReference>
<keyword evidence="4" id="KW-0560">Oxidoreductase</keyword>
<sequence length="302" mass="33133">MIDCTVVGGGPAGLNATLVLGRARRNVVLVDSDEARNKITDASHGFITRDGVKPAEFRAIAHQEFSQYPTIQTLKDKVVEITKEKNGFLVKTEMKKQWATRKVILATGVKEKFPNIPNLRDFYGTSIFNCPYCDGWEVRDQPLALFGIIDYTLHTAKILRNWSQNLVIFTNGEELTKSQAKEIQKNELRVETSPIRLLIGKEGKLQKIELENGNIIERVGGFVTPELVQASELGTRLGIKLNDTGGHHSDEVGKTKIHGLFVAGEASNVYPAQLIIAAASGAEAAMAVNVELTHEGILGSDK</sequence>
<dbReference type="EMBL" id="JAMKBJ010000009">
    <property type="protein sequence ID" value="MCZ8537783.1"/>
    <property type="molecule type" value="Genomic_DNA"/>
</dbReference>
<evidence type="ECO:0000313" key="7">
    <source>
        <dbReference type="Proteomes" id="UP001152173"/>
    </source>
</evidence>
<dbReference type="PANTHER" id="PTHR48105">
    <property type="entry name" value="THIOREDOXIN REDUCTASE 1-RELATED-RELATED"/>
    <property type="match status" value="1"/>
</dbReference>
<proteinExistence type="predicted"/>
<feature type="domain" description="FAD/NAD(P)-binding" evidence="5">
    <location>
        <begin position="3"/>
        <end position="281"/>
    </location>
</feature>
<keyword evidence="3" id="KW-0285">Flavoprotein</keyword>
<protein>
    <submittedName>
        <fullName evidence="6">NAD(P)/FAD-dependent oxidoreductase</fullName>
    </submittedName>
</protein>
<dbReference type="GO" id="GO:0016491">
    <property type="term" value="F:oxidoreductase activity"/>
    <property type="evidence" value="ECO:0007669"/>
    <property type="project" value="UniProtKB-KW"/>
</dbReference>
<dbReference type="InterPro" id="IPR036188">
    <property type="entry name" value="FAD/NAD-bd_sf"/>
</dbReference>